<dbReference type="GO" id="GO:0000793">
    <property type="term" value="C:condensed chromosome"/>
    <property type="evidence" value="ECO:0007669"/>
    <property type="project" value="TreeGrafter"/>
</dbReference>
<dbReference type="GO" id="GO:0000796">
    <property type="term" value="C:condensin complex"/>
    <property type="evidence" value="ECO:0007669"/>
    <property type="project" value="InterPro"/>
</dbReference>
<reference evidence="2" key="1">
    <citation type="journal article" date="2013" name="Genetics">
        <title>The draft genome and transcriptome of Panagrellus redivivus are shaped by the harsh demands of a free-living lifestyle.</title>
        <authorList>
            <person name="Srinivasan J."/>
            <person name="Dillman A.R."/>
            <person name="Macchietto M.G."/>
            <person name="Heikkinen L."/>
            <person name="Lakso M."/>
            <person name="Fracchia K.M."/>
            <person name="Antoshechkin I."/>
            <person name="Mortazavi A."/>
            <person name="Wong G."/>
            <person name="Sternberg P.W."/>
        </authorList>
    </citation>
    <scope>NUCLEOTIDE SEQUENCE [LARGE SCALE GENOMIC DNA]</scope>
    <source>
        <strain evidence="2">MT8872</strain>
    </source>
</reference>
<dbReference type="InterPro" id="IPR027165">
    <property type="entry name" value="CND3"/>
</dbReference>
<feature type="region of interest" description="Disordered" evidence="1">
    <location>
        <begin position="1232"/>
        <end position="1257"/>
    </location>
</feature>
<feature type="region of interest" description="Disordered" evidence="1">
    <location>
        <begin position="1"/>
        <end position="51"/>
    </location>
</feature>
<feature type="compositionally biased region" description="Low complexity" evidence="1">
    <location>
        <begin position="1232"/>
        <end position="1249"/>
    </location>
</feature>
<accession>A0A7E4W3V0</accession>
<dbReference type="WBParaSite" id="Pan_g6842.t1">
    <property type="protein sequence ID" value="Pan_g6842.t1"/>
    <property type="gene ID" value="Pan_g6842"/>
</dbReference>
<feature type="compositionally biased region" description="Low complexity" evidence="1">
    <location>
        <begin position="13"/>
        <end position="25"/>
    </location>
</feature>
<evidence type="ECO:0000256" key="1">
    <source>
        <dbReference type="SAM" id="MobiDB-lite"/>
    </source>
</evidence>
<dbReference type="GO" id="GO:0007076">
    <property type="term" value="P:mitotic chromosome condensation"/>
    <property type="evidence" value="ECO:0007669"/>
    <property type="project" value="InterPro"/>
</dbReference>
<protein>
    <submittedName>
        <fullName evidence="3">Non-specific serine/threonine protein kinase</fullName>
    </submittedName>
</protein>
<reference evidence="3" key="2">
    <citation type="submission" date="2020-10" db="UniProtKB">
        <authorList>
            <consortium name="WormBaseParasite"/>
        </authorList>
    </citation>
    <scope>IDENTIFICATION</scope>
</reference>
<dbReference type="SUPFAM" id="SSF48371">
    <property type="entry name" value="ARM repeat"/>
    <property type="match status" value="1"/>
</dbReference>
<dbReference type="InterPro" id="IPR016024">
    <property type="entry name" value="ARM-type_fold"/>
</dbReference>
<organism evidence="2 3">
    <name type="scientific">Panagrellus redivivus</name>
    <name type="common">Microworm</name>
    <dbReference type="NCBI Taxonomy" id="6233"/>
    <lineage>
        <taxon>Eukaryota</taxon>
        <taxon>Metazoa</taxon>
        <taxon>Ecdysozoa</taxon>
        <taxon>Nematoda</taxon>
        <taxon>Chromadorea</taxon>
        <taxon>Rhabditida</taxon>
        <taxon>Tylenchina</taxon>
        <taxon>Panagrolaimomorpha</taxon>
        <taxon>Panagrolaimoidea</taxon>
        <taxon>Panagrolaimidae</taxon>
        <taxon>Panagrellus</taxon>
    </lineage>
</organism>
<dbReference type="PANTHER" id="PTHR14418">
    <property type="entry name" value="CONDENSIN COMPLEX SUBUNIT 3-RELATED"/>
    <property type="match status" value="1"/>
</dbReference>
<name>A0A7E4W3V0_PANRE</name>
<proteinExistence type="predicted"/>
<dbReference type="Proteomes" id="UP000492821">
    <property type="component" value="Unassembled WGS sequence"/>
</dbReference>
<evidence type="ECO:0000313" key="2">
    <source>
        <dbReference type="Proteomes" id="UP000492821"/>
    </source>
</evidence>
<sequence length="1291" mass="145202">MIDHEPPAPPTAVPSTSSSSGNGPVQVIVTTDPVRGNSTVTSSVPPDPRKRLFTRRTSHTLLIVPEQRRVSTVSGMSVTSCPTELAEDGTETSSVNSAPTTVTRYVCSTNLPNRTLLNTTPCTGKSLSASPPDHSRRKSVQVAGPMIGFRPKRCFERRASQPTISIHPGMLPSGSPMARHYDHSMIPPCGRMMNIPPSILNKKVSWLSSMKSLQDGTDALNEVRSRLESMTNGSIGTGGKPDSTTNSMFGSAVQLNETFDLESDTPPMDTLSWSGAGALTLHPDQIIHDLKHALNDIDNRDLNEVTTSLWNVYIKYRDKKDCKDEFIADFVHRTGQLLDILHISRGCRYLDVFARFVNKCITEFDETLLFEELNNVLYTIIDKGGFDIHERCIYLIGKVLEHSIKNVNNPENEEFPSVLGKEVFTELYTTLVHFVDYDKDFIRQRVIQALHKLQDYPKLMEDVADPTLHPRNLIAVCLFDPSEDVRRFSVESFAFGAKTNNDGELLLRVLLYDPSPALQQQTAVEISQQVPITVFSSENVRVIFNSPSLFLGDKIIPAYYGLLLAWSKDCYCYANRLNPDADITVEQHFEGIFQFLMKINYTAEMHQIVIRMFHHMRMLNKLDVLKFVRVYVDATPLVSIGAMNLKTVFDSAIDGDNLLASLSLKLRRIVMWYSMVTYACSHAIPEPIRIEARLMLLPTMSEYSKILVDIWKKFGELSQLPEVSSSSSIIMKGLLNTMTCLFVVTYEFLESEECGKSEWLKAITTVLADTSFPANIETVAAVVKNWLIYHLDALSDPEHASNLISDYVYELVPPECNGAQEDENLEANAPPPPMKRFAKEHPVMFARIVRILTSIFTSGVFKNANPVLQGLATNFFTVANNALPGVEEDVCIAMTSCLPLFKENSCLMVARLAFAKPDATHVHRICLIMLHDSIVVNGIKKTNEVYFSEDNNLAPTNEGAFDPNGNVENLFLHFLDNSDKALASLANSCLLQFIMFDYVDDFKNSMMALLIRAFMKTLDDQNAIIIRLFFIHFCSVSREHQCRVAIAYANIIRKLKNDSTPEVTRIKVKLTSFVVDLTCYNCLKPDAIDREFGTAHTFLAKQLFKIVFEGNLNPADFKLIVEALSNCEVTEIVEHKLLKELRAMAEKAEEHVNTPRTHKPTFYGMVNRFKTAMEYIYNRKIPSVVMPTRTIEQIKKELGILLKQVTSHNERKYAHPWIEDNEEQPQMGIPRSAVVDDVPSGSSSSRGASNANQRQSNVLSPPKIKIWNERKVTSDDCIYIYSLPRKCNPTN</sequence>
<evidence type="ECO:0000313" key="3">
    <source>
        <dbReference type="WBParaSite" id="Pan_g6842.t1"/>
    </source>
</evidence>
<keyword evidence="2" id="KW-1185">Reference proteome</keyword>
<dbReference type="PANTHER" id="PTHR14418:SF5">
    <property type="entry name" value="CONDENSIN COMPLEX SUBUNIT 3"/>
    <property type="match status" value="1"/>
</dbReference>